<dbReference type="PRINTS" id="PR00598">
    <property type="entry name" value="HTHMARR"/>
</dbReference>
<dbReference type="GO" id="GO:0003700">
    <property type="term" value="F:DNA-binding transcription factor activity"/>
    <property type="evidence" value="ECO:0007669"/>
    <property type="project" value="InterPro"/>
</dbReference>
<dbReference type="InterPro" id="IPR036388">
    <property type="entry name" value="WH-like_DNA-bd_sf"/>
</dbReference>
<dbReference type="Gene3D" id="1.10.10.10">
    <property type="entry name" value="Winged helix-like DNA-binding domain superfamily/Winged helix DNA-binding domain"/>
    <property type="match status" value="1"/>
</dbReference>
<keyword evidence="3" id="KW-0804">Transcription</keyword>
<dbReference type="Pfam" id="PF01047">
    <property type="entry name" value="MarR"/>
    <property type="match status" value="1"/>
</dbReference>
<dbReference type="PANTHER" id="PTHR42756:SF1">
    <property type="entry name" value="TRANSCRIPTIONAL REPRESSOR OF EMRAB OPERON"/>
    <property type="match status" value="1"/>
</dbReference>
<comment type="caution">
    <text evidence="5">The sequence shown here is derived from an EMBL/GenBank/DDBJ whole genome shotgun (WGS) entry which is preliminary data.</text>
</comment>
<dbReference type="RefSeq" id="WP_115571543.1">
    <property type="nucleotide sequence ID" value="NZ_NXLT01000008.1"/>
</dbReference>
<name>A0A3D8IMJ1_9HELI</name>
<gene>
    <name evidence="5" type="ORF">CQA54_07855</name>
</gene>
<proteinExistence type="predicted"/>
<dbReference type="GO" id="GO:0003677">
    <property type="term" value="F:DNA binding"/>
    <property type="evidence" value="ECO:0007669"/>
    <property type="project" value="UniProtKB-KW"/>
</dbReference>
<evidence type="ECO:0000256" key="1">
    <source>
        <dbReference type="ARBA" id="ARBA00023015"/>
    </source>
</evidence>
<protein>
    <submittedName>
        <fullName evidence="5">MarR family transcriptional regulator</fullName>
    </submittedName>
</protein>
<dbReference type="SMART" id="SM00347">
    <property type="entry name" value="HTH_MARR"/>
    <property type="match status" value="1"/>
</dbReference>
<dbReference type="OrthoDB" id="9808725at2"/>
<accession>A0A3D8IMJ1</accession>
<reference evidence="5 6" key="1">
    <citation type="submission" date="2018-04" db="EMBL/GenBank/DDBJ databases">
        <title>Novel Campyloabacter and Helicobacter Species and Strains.</title>
        <authorList>
            <person name="Mannion A.J."/>
            <person name="Shen Z."/>
            <person name="Fox J.G."/>
        </authorList>
    </citation>
    <scope>NUCLEOTIDE SEQUENCE [LARGE SCALE GENOMIC DNA]</scope>
    <source>
        <strain evidence="5 6">MIT 12-6600</strain>
    </source>
</reference>
<keyword evidence="1" id="KW-0805">Transcription regulation</keyword>
<evidence type="ECO:0000313" key="6">
    <source>
        <dbReference type="Proteomes" id="UP000256514"/>
    </source>
</evidence>
<keyword evidence="2" id="KW-0238">DNA-binding</keyword>
<organism evidence="5 6">
    <name type="scientific">Helicobacter equorum</name>
    <dbReference type="NCBI Taxonomy" id="361872"/>
    <lineage>
        <taxon>Bacteria</taxon>
        <taxon>Pseudomonadati</taxon>
        <taxon>Campylobacterota</taxon>
        <taxon>Epsilonproteobacteria</taxon>
        <taxon>Campylobacterales</taxon>
        <taxon>Helicobacteraceae</taxon>
        <taxon>Helicobacter</taxon>
    </lineage>
</organism>
<sequence length="148" mass="17197">MFEESIFFLCQKLVYAAKTHFREMVLAQFGFTDGREVGILFIAMDTQLSQTEIANIVEIDKNTTRFFIDDLEQRGLLQRQKNPTNRKENLIIITPEGKKQAKKIFSATLQHERELLHALSDEEFATLHKLLAKFFHSIDSTTHTLTHK</sequence>
<evidence type="ECO:0000259" key="4">
    <source>
        <dbReference type="PROSITE" id="PS50995"/>
    </source>
</evidence>
<dbReference type="PROSITE" id="PS50995">
    <property type="entry name" value="HTH_MARR_2"/>
    <property type="match status" value="1"/>
</dbReference>
<feature type="domain" description="HTH marR-type" evidence="4">
    <location>
        <begin position="3"/>
        <end position="136"/>
    </location>
</feature>
<evidence type="ECO:0000313" key="5">
    <source>
        <dbReference type="EMBL" id="RDU66175.1"/>
    </source>
</evidence>
<dbReference type="AlphaFoldDB" id="A0A3D8IMJ1"/>
<dbReference type="PANTHER" id="PTHR42756">
    <property type="entry name" value="TRANSCRIPTIONAL REGULATOR, MARR"/>
    <property type="match status" value="1"/>
</dbReference>
<evidence type="ECO:0000256" key="3">
    <source>
        <dbReference type="ARBA" id="ARBA00023163"/>
    </source>
</evidence>
<dbReference type="SUPFAM" id="SSF46785">
    <property type="entry name" value="Winged helix' DNA-binding domain"/>
    <property type="match status" value="1"/>
</dbReference>
<keyword evidence="6" id="KW-1185">Reference proteome</keyword>
<evidence type="ECO:0000256" key="2">
    <source>
        <dbReference type="ARBA" id="ARBA00023125"/>
    </source>
</evidence>
<dbReference type="Proteomes" id="UP000256514">
    <property type="component" value="Unassembled WGS sequence"/>
</dbReference>
<dbReference type="InterPro" id="IPR000835">
    <property type="entry name" value="HTH_MarR-typ"/>
</dbReference>
<dbReference type="EMBL" id="NXLT01000008">
    <property type="protein sequence ID" value="RDU66175.1"/>
    <property type="molecule type" value="Genomic_DNA"/>
</dbReference>
<dbReference type="InterPro" id="IPR036390">
    <property type="entry name" value="WH_DNA-bd_sf"/>
</dbReference>